<proteinExistence type="predicted"/>
<dbReference type="Gene3D" id="3.10.450.530">
    <property type="entry name" value="Ribonuclease toxin, BrnT, of type II toxin-antitoxin system"/>
    <property type="match status" value="1"/>
</dbReference>
<dbReference type="Proteomes" id="UP000036102">
    <property type="component" value="Unassembled WGS sequence"/>
</dbReference>
<dbReference type="InterPro" id="IPR038573">
    <property type="entry name" value="BrnT_sf"/>
</dbReference>
<dbReference type="InterPro" id="IPR007460">
    <property type="entry name" value="BrnT_toxin"/>
</dbReference>
<protein>
    <submittedName>
        <fullName evidence="1">Putative conserved protein, DUF497 family</fullName>
    </submittedName>
</protein>
<evidence type="ECO:0000313" key="2">
    <source>
        <dbReference type="Proteomes" id="UP000036102"/>
    </source>
</evidence>
<organism evidence="1 2">
    <name type="scientific">Marinobacter subterrani</name>
    <dbReference type="NCBI Taxonomy" id="1658765"/>
    <lineage>
        <taxon>Bacteria</taxon>
        <taxon>Pseudomonadati</taxon>
        <taxon>Pseudomonadota</taxon>
        <taxon>Gammaproteobacteria</taxon>
        <taxon>Pseudomonadales</taxon>
        <taxon>Marinobacteraceae</taxon>
        <taxon>Marinobacter</taxon>
    </lineage>
</organism>
<reference evidence="1 2" key="1">
    <citation type="submission" date="2015-06" db="EMBL/GenBank/DDBJ databases">
        <title>Marinobacter subterrani, a genetically tractable neutrophilic iron-oxidizing strain isolated from the Soudan Iron Mine.</title>
        <authorList>
            <person name="Bonis B.M."/>
            <person name="Gralnick J.A."/>
        </authorList>
    </citation>
    <scope>NUCLEOTIDE SEQUENCE [LARGE SCALE GENOMIC DNA]</scope>
    <source>
        <strain evidence="1 2">JG233</strain>
    </source>
</reference>
<comment type="caution">
    <text evidence="1">The sequence shown here is derived from an EMBL/GenBank/DDBJ whole genome shotgun (WGS) entry which is preliminary data.</text>
</comment>
<dbReference type="EMBL" id="LFBU01000001">
    <property type="protein sequence ID" value="KMQ75272.1"/>
    <property type="molecule type" value="Genomic_DNA"/>
</dbReference>
<keyword evidence="2" id="KW-1185">Reference proteome</keyword>
<sequence length="109" mass="12719">MVAPTLRKLLAAFTFCMHNKLMNIDFDPAKDAANREKHGVALSEAENMEWDTLWAFPDERKHYGEERMVGFAYIGLRLYCVVYTDRADARRVISLRKANTREMKRYAEA</sequence>
<dbReference type="AlphaFoldDB" id="A0A0J7JAS6"/>
<dbReference type="PATRIC" id="fig|1658765.3.peg.1467"/>
<accession>A0A0J7JAS6</accession>
<dbReference type="STRING" id="1658765.Msub_11473"/>
<dbReference type="Pfam" id="PF04365">
    <property type="entry name" value="BrnT_toxin"/>
    <property type="match status" value="1"/>
</dbReference>
<gene>
    <name evidence="1" type="ORF">Msub_11473</name>
</gene>
<evidence type="ECO:0000313" key="1">
    <source>
        <dbReference type="EMBL" id="KMQ75272.1"/>
    </source>
</evidence>
<name>A0A0J7JAS6_9GAMM</name>